<proteinExistence type="predicted"/>
<accession>A0A9Q4FJJ8</accession>
<dbReference type="Proteomes" id="UP000814010">
    <property type="component" value="Unassembled WGS sequence"/>
</dbReference>
<evidence type="ECO:0000313" key="1">
    <source>
        <dbReference type="EMBL" id="MCF5631837.1"/>
    </source>
</evidence>
<name>A0A9Q4FJJ8_PSESX</name>
<organism evidence="1 2">
    <name type="scientific">Pseudomonas syringae</name>
    <dbReference type="NCBI Taxonomy" id="317"/>
    <lineage>
        <taxon>Bacteria</taxon>
        <taxon>Pseudomonadati</taxon>
        <taxon>Pseudomonadota</taxon>
        <taxon>Gammaproteobacteria</taxon>
        <taxon>Pseudomonadales</taxon>
        <taxon>Pseudomonadaceae</taxon>
        <taxon>Pseudomonas</taxon>
    </lineage>
</organism>
<dbReference type="AntiFam" id="ANF00261">
    <property type="entry name" value="Protein of unknown function (DUF1534)"/>
</dbReference>
<evidence type="ECO:0000313" key="2">
    <source>
        <dbReference type="Proteomes" id="UP000814010"/>
    </source>
</evidence>
<reference evidence="1" key="1">
    <citation type="submission" date="2019-11" db="EMBL/GenBank/DDBJ databases">
        <title>Epiphytic Pseudomonas syringae from cherry orchards.</title>
        <authorList>
            <person name="Hulin M.T."/>
        </authorList>
    </citation>
    <scope>NUCLEOTIDE SEQUENCE</scope>
    <source>
        <strain evidence="1">PA-2-5E</strain>
    </source>
</reference>
<sequence length="26" mass="3172">MRFLFRTLQRGNTVHDALRRKGRRVS</sequence>
<protein>
    <submittedName>
        <fullName evidence="1">DUF1534 domain-containing protein</fullName>
    </submittedName>
</protein>
<dbReference type="AlphaFoldDB" id="A0A9Q4FJJ8"/>
<comment type="caution">
    <text evidence="1">The sequence shown here is derived from an EMBL/GenBank/DDBJ whole genome shotgun (WGS) entry which is preliminary data.</text>
</comment>
<dbReference type="EMBL" id="WKAE01000321">
    <property type="protein sequence ID" value="MCF5631837.1"/>
    <property type="molecule type" value="Genomic_DNA"/>
</dbReference>
<gene>
    <name evidence="1" type="ORF">GIV53_21585</name>
</gene>